<protein>
    <submittedName>
        <fullName evidence="1 3">Uncharacterized protein</fullName>
    </submittedName>
</protein>
<evidence type="ECO:0000313" key="1">
    <source>
        <dbReference type="EMBL" id="VDK39858.1"/>
    </source>
</evidence>
<name>A0A0M3JQ04_ANISI</name>
<accession>A0A0M3JQ04</accession>
<gene>
    <name evidence="1" type="ORF">ASIM_LOCUS9494</name>
</gene>
<proteinExistence type="predicted"/>
<evidence type="ECO:0000313" key="3">
    <source>
        <dbReference type="WBParaSite" id="ASIM_0000975501-mRNA-1"/>
    </source>
</evidence>
<dbReference type="AlphaFoldDB" id="A0A0M3JQ04"/>
<reference evidence="1 2" key="2">
    <citation type="submission" date="2018-11" db="EMBL/GenBank/DDBJ databases">
        <authorList>
            <consortium name="Pathogen Informatics"/>
        </authorList>
    </citation>
    <scope>NUCLEOTIDE SEQUENCE [LARGE SCALE GENOMIC DNA]</scope>
</reference>
<keyword evidence="2" id="KW-1185">Reference proteome</keyword>
<organism evidence="3">
    <name type="scientific">Anisakis simplex</name>
    <name type="common">Herring worm</name>
    <dbReference type="NCBI Taxonomy" id="6269"/>
    <lineage>
        <taxon>Eukaryota</taxon>
        <taxon>Metazoa</taxon>
        <taxon>Ecdysozoa</taxon>
        <taxon>Nematoda</taxon>
        <taxon>Chromadorea</taxon>
        <taxon>Rhabditida</taxon>
        <taxon>Spirurina</taxon>
        <taxon>Ascaridomorpha</taxon>
        <taxon>Ascaridoidea</taxon>
        <taxon>Anisakidae</taxon>
        <taxon>Anisakis</taxon>
        <taxon>Anisakis simplex complex</taxon>
    </lineage>
</organism>
<evidence type="ECO:0000313" key="2">
    <source>
        <dbReference type="Proteomes" id="UP000267096"/>
    </source>
</evidence>
<reference evidence="3" key="1">
    <citation type="submission" date="2017-02" db="UniProtKB">
        <authorList>
            <consortium name="WormBaseParasite"/>
        </authorList>
    </citation>
    <scope>IDENTIFICATION</scope>
</reference>
<dbReference type="EMBL" id="UYRR01029257">
    <property type="protein sequence ID" value="VDK39858.1"/>
    <property type="molecule type" value="Genomic_DNA"/>
</dbReference>
<dbReference type="WBParaSite" id="ASIM_0000975501-mRNA-1">
    <property type="protein sequence ID" value="ASIM_0000975501-mRNA-1"/>
    <property type="gene ID" value="ASIM_0000975501"/>
</dbReference>
<dbReference type="Proteomes" id="UP000267096">
    <property type="component" value="Unassembled WGS sequence"/>
</dbReference>
<sequence>MQVSDLLTGKRCCLPFVMSEPNLSQMDKRLTPSASSTSFGSVK</sequence>